<reference evidence="1" key="1">
    <citation type="submission" date="2020-08" db="EMBL/GenBank/DDBJ databases">
        <title>Multicomponent nature underlies the extraordinary mechanical properties of spider dragline silk.</title>
        <authorList>
            <person name="Kono N."/>
            <person name="Nakamura H."/>
            <person name="Mori M."/>
            <person name="Yoshida Y."/>
            <person name="Ohtoshi R."/>
            <person name="Malay A.D."/>
            <person name="Moran D.A.P."/>
            <person name="Tomita M."/>
            <person name="Numata K."/>
            <person name="Arakawa K."/>
        </authorList>
    </citation>
    <scope>NUCLEOTIDE SEQUENCE</scope>
</reference>
<evidence type="ECO:0000313" key="1">
    <source>
        <dbReference type="EMBL" id="GFY31342.1"/>
    </source>
</evidence>
<comment type="caution">
    <text evidence="1">The sequence shown here is derived from an EMBL/GenBank/DDBJ whole genome shotgun (WGS) entry which is preliminary data.</text>
</comment>
<dbReference type="Proteomes" id="UP000887159">
    <property type="component" value="Unassembled WGS sequence"/>
</dbReference>
<name>A0A8X6WAD4_TRICX</name>
<proteinExistence type="predicted"/>
<dbReference type="EMBL" id="BMAU01021397">
    <property type="protein sequence ID" value="GFY31342.1"/>
    <property type="molecule type" value="Genomic_DNA"/>
</dbReference>
<gene>
    <name evidence="1" type="ORF">TNCV_753001</name>
</gene>
<organism evidence="1 2">
    <name type="scientific">Trichonephila clavipes</name>
    <name type="common">Golden silk orbweaver</name>
    <name type="synonym">Nephila clavipes</name>
    <dbReference type="NCBI Taxonomy" id="2585209"/>
    <lineage>
        <taxon>Eukaryota</taxon>
        <taxon>Metazoa</taxon>
        <taxon>Ecdysozoa</taxon>
        <taxon>Arthropoda</taxon>
        <taxon>Chelicerata</taxon>
        <taxon>Arachnida</taxon>
        <taxon>Araneae</taxon>
        <taxon>Araneomorphae</taxon>
        <taxon>Entelegynae</taxon>
        <taxon>Araneoidea</taxon>
        <taxon>Nephilidae</taxon>
        <taxon>Trichonephila</taxon>
    </lineage>
</organism>
<dbReference type="AlphaFoldDB" id="A0A8X6WAD4"/>
<keyword evidence="2" id="KW-1185">Reference proteome</keyword>
<accession>A0A8X6WAD4</accession>
<sequence>MQTTVGRTRTHGYERSVNDVSVAMATKRRKLRSPEDGFCNELDALLPASSSRVSESPVYFKERPANDPKCVVIHSSEDQLASFKNFVVIHSAFSGVVIEASSSRVSESPVYFKERPANDPKCVVIHSSEDQLASFKNFVVIHSAFSGVVIEGQRIAS</sequence>
<evidence type="ECO:0000313" key="2">
    <source>
        <dbReference type="Proteomes" id="UP000887159"/>
    </source>
</evidence>
<protein>
    <submittedName>
        <fullName evidence="1">Uncharacterized protein</fullName>
    </submittedName>
</protein>